<dbReference type="STRING" id="4829.A0A168R472"/>
<dbReference type="PANTHER" id="PTHR43119:SF1">
    <property type="entry name" value="ABC TRANSPORTER DOMAIN-CONTAINING PROTEIN"/>
    <property type="match status" value="1"/>
</dbReference>
<dbReference type="OrthoDB" id="6593433at2759"/>
<dbReference type="PANTHER" id="PTHR43119">
    <property type="entry name" value="ABC TRANSPORT PROTEIN ATP-BINDING COMPONENT-RELATED"/>
    <property type="match status" value="1"/>
</dbReference>
<dbReference type="GO" id="GO:0005524">
    <property type="term" value="F:ATP binding"/>
    <property type="evidence" value="ECO:0007669"/>
    <property type="project" value="InterPro"/>
</dbReference>
<dbReference type="Proteomes" id="UP000078561">
    <property type="component" value="Unassembled WGS sequence"/>
</dbReference>
<dbReference type="InterPro" id="IPR027417">
    <property type="entry name" value="P-loop_NTPase"/>
</dbReference>
<dbReference type="AlphaFoldDB" id="A0A168R472"/>
<feature type="domain" description="ABC transporter" evidence="1">
    <location>
        <begin position="11"/>
        <end position="83"/>
    </location>
</feature>
<evidence type="ECO:0000259" key="1">
    <source>
        <dbReference type="Pfam" id="PF00005"/>
    </source>
</evidence>
<dbReference type="Pfam" id="PF00005">
    <property type="entry name" value="ABC_tran"/>
    <property type="match status" value="1"/>
</dbReference>
<protein>
    <recommendedName>
        <fullName evidence="1">ABC transporter domain-containing protein</fullName>
    </recommendedName>
</protein>
<keyword evidence="3" id="KW-1185">Reference proteome</keyword>
<evidence type="ECO:0000313" key="3">
    <source>
        <dbReference type="Proteomes" id="UP000078561"/>
    </source>
</evidence>
<dbReference type="InterPro" id="IPR003439">
    <property type="entry name" value="ABC_transporter-like_ATP-bd"/>
</dbReference>
<dbReference type="SUPFAM" id="SSF52540">
    <property type="entry name" value="P-loop containing nucleoside triphosphate hydrolases"/>
    <property type="match status" value="1"/>
</dbReference>
<accession>A0A168R472</accession>
<dbReference type="GO" id="GO:0016887">
    <property type="term" value="F:ATP hydrolysis activity"/>
    <property type="evidence" value="ECO:0007669"/>
    <property type="project" value="InterPro"/>
</dbReference>
<dbReference type="OMA" id="ANERWLF"/>
<evidence type="ECO:0000313" key="2">
    <source>
        <dbReference type="EMBL" id="SAM06074.1"/>
    </source>
</evidence>
<gene>
    <name evidence="2" type="primary">ABSGL_11950.1 scaffold 12357</name>
</gene>
<reference evidence="2" key="1">
    <citation type="submission" date="2016-04" db="EMBL/GenBank/DDBJ databases">
        <authorList>
            <person name="Evans L.H."/>
            <person name="Alamgir A."/>
            <person name="Owens N."/>
            <person name="Weber N.D."/>
            <person name="Virtaneva K."/>
            <person name="Barbian K."/>
            <person name="Babar A."/>
            <person name="Rosenke K."/>
        </authorList>
    </citation>
    <scope>NUCLEOTIDE SEQUENCE [LARGE SCALE GENOMIC DNA]</scope>
    <source>
        <strain evidence="2">CBS 101.48</strain>
    </source>
</reference>
<proteinExistence type="predicted"/>
<dbReference type="InParanoid" id="A0A168R472"/>
<sequence>MKLANERWLFRDINLSVDKGQVLVLRGPSGAGKTTLLKCLAELVPYESGTSTLHGKKASDYGIPSWRSKVMYVPQRAAIHPGSPMDLFEMAKKFQSQKGKSFGDPTKIGMEWHLSESHFTESWRYYAMNHPADPIGAADDDATQITMFA</sequence>
<dbReference type="Gene3D" id="3.40.50.300">
    <property type="entry name" value="P-loop containing nucleotide triphosphate hydrolases"/>
    <property type="match status" value="1"/>
</dbReference>
<organism evidence="2">
    <name type="scientific">Absidia glauca</name>
    <name type="common">Pin mould</name>
    <dbReference type="NCBI Taxonomy" id="4829"/>
    <lineage>
        <taxon>Eukaryota</taxon>
        <taxon>Fungi</taxon>
        <taxon>Fungi incertae sedis</taxon>
        <taxon>Mucoromycota</taxon>
        <taxon>Mucoromycotina</taxon>
        <taxon>Mucoromycetes</taxon>
        <taxon>Mucorales</taxon>
        <taxon>Cunninghamellaceae</taxon>
        <taxon>Absidia</taxon>
    </lineage>
</organism>
<dbReference type="EMBL" id="LT554489">
    <property type="protein sequence ID" value="SAM06074.1"/>
    <property type="molecule type" value="Genomic_DNA"/>
</dbReference>
<name>A0A168R472_ABSGL</name>